<protein>
    <submittedName>
        <fullName evidence="2">Uncharacterized protein</fullName>
    </submittedName>
</protein>
<dbReference type="RefSeq" id="WP_330109597.1">
    <property type="nucleotide sequence ID" value="NZ_JAZDQT010000004.1"/>
</dbReference>
<feature type="transmembrane region" description="Helical" evidence="1">
    <location>
        <begin position="96"/>
        <end position="113"/>
    </location>
</feature>
<feature type="transmembrane region" description="Helical" evidence="1">
    <location>
        <begin position="23"/>
        <end position="40"/>
    </location>
</feature>
<organism evidence="2 3">
    <name type="scientific">Pedobacter albus</name>
    <dbReference type="NCBI Taxonomy" id="3113905"/>
    <lineage>
        <taxon>Bacteria</taxon>
        <taxon>Pseudomonadati</taxon>
        <taxon>Bacteroidota</taxon>
        <taxon>Sphingobacteriia</taxon>
        <taxon>Sphingobacteriales</taxon>
        <taxon>Sphingobacteriaceae</taxon>
        <taxon>Pedobacter</taxon>
    </lineage>
</organism>
<feature type="transmembrane region" description="Helical" evidence="1">
    <location>
        <begin position="74"/>
        <end position="90"/>
    </location>
</feature>
<dbReference type="EMBL" id="JAZDQT010000004">
    <property type="protein sequence ID" value="MEE1947312.1"/>
    <property type="molecule type" value="Genomic_DNA"/>
</dbReference>
<keyword evidence="1" id="KW-1133">Transmembrane helix</keyword>
<evidence type="ECO:0000313" key="3">
    <source>
        <dbReference type="Proteomes" id="UP001336835"/>
    </source>
</evidence>
<feature type="transmembrane region" description="Helical" evidence="1">
    <location>
        <begin position="46"/>
        <end position="67"/>
    </location>
</feature>
<accession>A0ABU7ICW3</accession>
<reference evidence="2 3" key="1">
    <citation type="submission" date="2024-01" db="EMBL/GenBank/DDBJ databases">
        <title>Pedobacter sp. nov., isolated from fresh soil.</title>
        <authorList>
            <person name="Le N.T.T."/>
        </authorList>
    </citation>
    <scope>NUCLEOTIDE SEQUENCE [LARGE SCALE GENOMIC DNA]</scope>
    <source>
        <strain evidence="2 3">KR3-3</strain>
    </source>
</reference>
<evidence type="ECO:0000256" key="1">
    <source>
        <dbReference type="SAM" id="Phobius"/>
    </source>
</evidence>
<comment type="caution">
    <text evidence="2">The sequence shown here is derived from an EMBL/GenBank/DDBJ whole genome shotgun (WGS) entry which is preliminary data.</text>
</comment>
<name>A0ABU7ICW3_9SPHI</name>
<feature type="transmembrane region" description="Helical" evidence="1">
    <location>
        <begin position="153"/>
        <end position="172"/>
    </location>
</feature>
<sequence length="174" mass="20441">MEQKARKFTIGELEFRSLSATDTLYLSSFLLILLANILFFKELPKYRLTTLVFLSFLPGILTISTPFGLRFRNVWFSLIWLLLVLVFAFTNNSSLVYFPLASFLLYHIVRMAFWTNYNREFIPFEIARGHYYRYRSQTEGKAGSQKDKNYMKILFWIGFIIFLCCLFGAVGAKI</sequence>
<dbReference type="Proteomes" id="UP001336835">
    <property type="component" value="Unassembled WGS sequence"/>
</dbReference>
<proteinExistence type="predicted"/>
<evidence type="ECO:0000313" key="2">
    <source>
        <dbReference type="EMBL" id="MEE1947312.1"/>
    </source>
</evidence>
<keyword evidence="1" id="KW-0812">Transmembrane</keyword>
<gene>
    <name evidence="2" type="ORF">VRU48_19455</name>
</gene>
<keyword evidence="1" id="KW-0472">Membrane</keyword>
<keyword evidence="3" id="KW-1185">Reference proteome</keyword>